<evidence type="ECO:0000313" key="1">
    <source>
        <dbReference type="EMBL" id="HJC09757.1"/>
    </source>
</evidence>
<dbReference type="AlphaFoldDB" id="A0A9D2N3Q8"/>
<proteinExistence type="predicted"/>
<sequence>MGRTIVKCKYTNFDGLQERISNLLRQRRYKHMTENNEDVWKCGVGLKKYIKIEFAENNTLVISAWVRDIGCDEQDLNGILYLVPKKQVRNVVNEIQTLVKYE</sequence>
<gene>
    <name evidence="1" type="ORF">H9935_02955</name>
</gene>
<dbReference type="EMBL" id="DWWV01000034">
    <property type="protein sequence ID" value="HJC09757.1"/>
    <property type="molecule type" value="Genomic_DNA"/>
</dbReference>
<reference evidence="1" key="2">
    <citation type="submission" date="2021-04" db="EMBL/GenBank/DDBJ databases">
        <authorList>
            <person name="Gilroy R."/>
        </authorList>
    </citation>
    <scope>NUCLEOTIDE SEQUENCE</scope>
    <source>
        <strain evidence="1">ChiSxjej6B18-287</strain>
    </source>
</reference>
<reference evidence="1" key="1">
    <citation type="journal article" date="2021" name="PeerJ">
        <title>Extensive microbial diversity within the chicken gut microbiome revealed by metagenomics and culture.</title>
        <authorList>
            <person name="Gilroy R."/>
            <person name="Ravi A."/>
            <person name="Getino M."/>
            <person name="Pursley I."/>
            <person name="Horton D.L."/>
            <person name="Alikhan N.F."/>
            <person name="Baker D."/>
            <person name="Gharbi K."/>
            <person name="Hall N."/>
            <person name="Watson M."/>
            <person name="Adriaenssens E.M."/>
            <person name="Foster-Nyarko E."/>
            <person name="Jarju S."/>
            <person name="Secka A."/>
            <person name="Antonio M."/>
            <person name="Oren A."/>
            <person name="Chaudhuri R.R."/>
            <person name="La Ragione R."/>
            <person name="Hildebrand F."/>
            <person name="Pallen M.J."/>
        </authorList>
    </citation>
    <scope>NUCLEOTIDE SEQUENCE</scope>
    <source>
        <strain evidence="1">ChiSxjej6B18-287</strain>
    </source>
</reference>
<evidence type="ECO:0000313" key="2">
    <source>
        <dbReference type="Proteomes" id="UP000823893"/>
    </source>
</evidence>
<dbReference type="Proteomes" id="UP000823893">
    <property type="component" value="Unassembled WGS sequence"/>
</dbReference>
<accession>A0A9D2N3Q8</accession>
<protein>
    <submittedName>
        <fullName evidence="1">Uncharacterized protein</fullName>
    </submittedName>
</protein>
<name>A0A9D2N3Q8_9FIRM</name>
<comment type="caution">
    <text evidence="1">The sequence shown here is derived from an EMBL/GenBank/DDBJ whole genome shotgun (WGS) entry which is preliminary data.</text>
</comment>
<organism evidence="1 2">
    <name type="scientific">Candidatus Blautia merdigallinarum</name>
    <dbReference type="NCBI Taxonomy" id="2838495"/>
    <lineage>
        <taxon>Bacteria</taxon>
        <taxon>Bacillati</taxon>
        <taxon>Bacillota</taxon>
        <taxon>Clostridia</taxon>
        <taxon>Lachnospirales</taxon>
        <taxon>Lachnospiraceae</taxon>
        <taxon>Blautia</taxon>
    </lineage>
</organism>